<protein>
    <submittedName>
        <fullName evidence="2">Uncharacterized protein</fullName>
    </submittedName>
</protein>
<reference evidence="2 3" key="1">
    <citation type="journal article" date="2014" name="Genome Biol. Evol.">
        <title>The genome of the myxosporean Thelohanellus kitauei shows adaptations to nutrient acquisition within its fish host.</title>
        <authorList>
            <person name="Yang Y."/>
            <person name="Xiong J."/>
            <person name="Zhou Z."/>
            <person name="Huo F."/>
            <person name="Miao W."/>
            <person name="Ran C."/>
            <person name="Liu Y."/>
            <person name="Zhang J."/>
            <person name="Feng J."/>
            <person name="Wang M."/>
            <person name="Wang M."/>
            <person name="Wang L."/>
            <person name="Yao B."/>
        </authorList>
    </citation>
    <scope>NUCLEOTIDE SEQUENCE [LARGE SCALE GENOMIC DNA]</scope>
    <source>
        <strain evidence="2">Wuqing</strain>
    </source>
</reference>
<name>A0A0C2N1B3_THEKT</name>
<sequence length="109" mass="12785">MTDKKCKYDGSNQHVKNWNEYDDKSESPPFKLGQEYIMANRPNLDDEKERERWKNMYHISDFFNIPDGPRKNPNLTCDYETATKDISDGLSSNQSKISVSTWKSKSKIE</sequence>
<feature type="region of interest" description="Disordered" evidence="1">
    <location>
        <begin position="85"/>
        <end position="109"/>
    </location>
</feature>
<dbReference type="AlphaFoldDB" id="A0A0C2N1B3"/>
<comment type="caution">
    <text evidence="2">The sequence shown here is derived from an EMBL/GenBank/DDBJ whole genome shotgun (WGS) entry which is preliminary data.</text>
</comment>
<dbReference type="Proteomes" id="UP000031668">
    <property type="component" value="Unassembled WGS sequence"/>
</dbReference>
<evidence type="ECO:0000313" key="2">
    <source>
        <dbReference type="EMBL" id="KII73421.1"/>
    </source>
</evidence>
<feature type="compositionally biased region" description="Polar residues" evidence="1">
    <location>
        <begin position="89"/>
        <end position="103"/>
    </location>
</feature>
<keyword evidence="3" id="KW-1185">Reference proteome</keyword>
<gene>
    <name evidence="2" type="ORF">RF11_07222</name>
</gene>
<dbReference type="EMBL" id="JWZT01000855">
    <property type="protein sequence ID" value="KII73421.1"/>
    <property type="molecule type" value="Genomic_DNA"/>
</dbReference>
<evidence type="ECO:0000256" key="1">
    <source>
        <dbReference type="SAM" id="MobiDB-lite"/>
    </source>
</evidence>
<proteinExistence type="predicted"/>
<evidence type="ECO:0000313" key="3">
    <source>
        <dbReference type="Proteomes" id="UP000031668"/>
    </source>
</evidence>
<accession>A0A0C2N1B3</accession>
<organism evidence="2 3">
    <name type="scientific">Thelohanellus kitauei</name>
    <name type="common">Myxosporean</name>
    <dbReference type="NCBI Taxonomy" id="669202"/>
    <lineage>
        <taxon>Eukaryota</taxon>
        <taxon>Metazoa</taxon>
        <taxon>Cnidaria</taxon>
        <taxon>Myxozoa</taxon>
        <taxon>Myxosporea</taxon>
        <taxon>Bivalvulida</taxon>
        <taxon>Platysporina</taxon>
        <taxon>Myxobolidae</taxon>
        <taxon>Thelohanellus</taxon>
    </lineage>
</organism>